<evidence type="ECO:0000313" key="2">
    <source>
        <dbReference type="Proteomes" id="UP000316714"/>
    </source>
</evidence>
<reference evidence="1 2" key="1">
    <citation type="submission" date="2019-02" db="EMBL/GenBank/DDBJ databases">
        <title>Deep-cultivation of Planctomycetes and their phenomic and genomic characterization uncovers novel biology.</title>
        <authorList>
            <person name="Wiegand S."/>
            <person name="Jogler M."/>
            <person name="Boedeker C."/>
            <person name="Pinto D."/>
            <person name="Vollmers J."/>
            <person name="Rivas-Marin E."/>
            <person name="Kohn T."/>
            <person name="Peeters S.H."/>
            <person name="Heuer A."/>
            <person name="Rast P."/>
            <person name="Oberbeckmann S."/>
            <person name="Bunk B."/>
            <person name="Jeske O."/>
            <person name="Meyerdierks A."/>
            <person name="Storesund J.E."/>
            <person name="Kallscheuer N."/>
            <person name="Luecker S."/>
            <person name="Lage O.M."/>
            <person name="Pohl T."/>
            <person name="Merkel B.J."/>
            <person name="Hornburger P."/>
            <person name="Mueller R.-W."/>
            <person name="Bruemmer F."/>
            <person name="Labrenz M."/>
            <person name="Spormann A.M."/>
            <person name="Op Den Camp H."/>
            <person name="Overmann J."/>
            <person name="Amann R."/>
            <person name="Jetten M.S.M."/>
            <person name="Mascher T."/>
            <person name="Medema M.H."/>
            <person name="Devos D.P."/>
            <person name="Kaster A.-K."/>
            <person name="Ovreas L."/>
            <person name="Rohde M."/>
            <person name="Galperin M.Y."/>
            <person name="Jogler C."/>
        </authorList>
    </citation>
    <scope>NUCLEOTIDE SEQUENCE [LARGE SCALE GENOMIC DNA]</scope>
    <source>
        <strain evidence="1 2">KOR34</strain>
    </source>
</reference>
<dbReference type="AlphaFoldDB" id="A0A5C5VAF3"/>
<dbReference type="RefSeq" id="WP_146561854.1">
    <property type="nucleotide sequence ID" value="NZ_SIHJ01000001.1"/>
</dbReference>
<name>A0A5C5VAF3_9BACT</name>
<organism evidence="1 2">
    <name type="scientific">Posidoniimonas corsicana</name>
    <dbReference type="NCBI Taxonomy" id="1938618"/>
    <lineage>
        <taxon>Bacteria</taxon>
        <taxon>Pseudomonadati</taxon>
        <taxon>Planctomycetota</taxon>
        <taxon>Planctomycetia</taxon>
        <taxon>Pirellulales</taxon>
        <taxon>Lacipirellulaceae</taxon>
        <taxon>Posidoniimonas</taxon>
    </lineage>
</organism>
<keyword evidence="2" id="KW-1185">Reference proteome</keyword>
<accession>A0A5C5VAF3</accession>
<dbReference type="Proteomes" id="UP000316714">
    <property type="component" value="Unassembled WGS sequence"/>
</dbReference>
<evidence type="ECO:0000313" key="1">
    <source>
        <dbReference type="EMBL" id="TWT35574.1"/>
    </source>
</evidence>
<gene>
    <name evidence="1" type="ORF">KOR34_04670</name>
</gene>
<dbReference type="EMBL" id="SIHJ01000001">
    <property type="protein sequence ID" value="TWT35574.1"/>
    <property type="molecule type" value="Genomic_DNA"/>
</dbReference>
<protein>
    <submittedName>
        <fullName evidence="1">Uncharacterized protein</fullName>
    </submittedName>
</protein>
<comment type="caution">
    <text evidence="1">The sequence shown here is derived from an EMBL/GenBank/DDBJ whole genome shotgun (WGS) entry which is preliminary data.</text>
</comment>
<proteinExistence type="predicted"/>
<sequence length="167" mass="18466">MGHDITAYRSDVDRDALRIEYGLIDEDGDDSGEEVDEWLARYEEYDKHASVAHLRRSAGDPMNQVIYLALGVLDEAYAGPSGKGVELPISLDQLRTAETVLLNKTYQGVKLDPKASRIMNILQRMLGGSEVVVGVGEQNPEQELEFVRACIAHLEEVEGGALFILFS</sequence>